<comment type="caution">
    <text evidence="5">The sequence shown here is derived from an EMBL/GenBank/DDBJ whole genome shotgun (WGS) entry which is preliminary data.</text>
</comment>
<dbReference type="PANTHER" id="PTHR30126">
    <property type="entry name" value="HTH-TYPE TRANSCRIPTIONAL REGULATOR"/>
    <property type="match status" value="1"/>
</dbReference>
<evidence type="ECO:0000259" key="4">
    <source>
        <dbReference type="PROSITE" id="PS50931"/>
    </source>
</evidence>
<name>A0ABU5K4Y6_9BACI</name>
<sequence>MSINLHALMLFYTVALTGSVTGASKKLNISQPAISAQIRNFQRQHNLILFEKKQAIWF</sequence>
<keyword evidence="3" id="KW-0804">Transcription</keyword>
<organism evidence="5 6">
    <name type="scientific">Bacillus bingmayongensis</name>
    <dbReference type="NCBI Taxonomy" id="1150157"/>
    <lineage>
        <taxon>Bacteria</taxon>
        <taxon>Bacillati</taxon>
        <taxon>Bacillota</taxon>
        <taxon>Bacilli</taxon>
        <taxon>Bacillales</taxon>
        <taxon>Bacillaceae</taxon>
        <taxon>Bacillus</taxon>
    </lineage>
</organism>
<evidence type="ECO:0000313" key="6">
    <source>
        <dbReference type="Proteomes" id="UP001291930"/>
    </source>
</evidence>
<dbReference type="Pfam" id="PF00126">
    <property type="entry name" value="HTH_1"/>
    <property type="match status" value="1"/>
</dbReference>
<dbReference type="PANTHER" id="PTHR30126:SF22">
    <property type="entry name" value="HTH-TYPE TRANSCRIPTIONAL REGULATOR YHAJ-RELATED"/>
    <property type="match status" value="1"/>
</dbReference>
<dbReference type="InterPro" id="IPR036388">
    <property type="entry name" value="WH-like_DNA-bd_sf"/>
</dbReference>
<comment type="similarity">
    <text evidence="1">Belongs to the LysR transcriptional regulatory family.</text>
</comment>
<dbReference type="PROSITE" id="PS50931">
    <property type="entry name" value="HTH_LYSR"/>
    <property type="match status" value="1"/>
</dbReference>
<dbReference type="Proteomes" id="UP001291930">
    <property type="component" value="Unassembled WGS sequence"/>
</dbReference>
<protein>
    <submittedName>
        <fullName evidence="5">LysR family transcriptional regulator</fullName>
    </submittedName>
</protein>
<dbReference type="InterPro" id="IPR000847">
    <property type="entry name" value="LysR_HTH_N"/>
</dbReference>
<accession>A0ABU5K4Y6</accession>
<dbReference type="EMBL" id="JAXOVW010000218">
    <property type="protein sequence ID" value="MDZ5610713.1"/>
    <property type="molecule type" value="Genomic_DNA"/>
</dbReference>
<evidence type="ECO:0000256" key="2">
    <source>
        <dbReference type="ARBA" id="ARBA00023015"/>
    </source>
</evidence>
<keyword evidence="2" id="KW-0805">Transcription regulation</keyword>
<keyword evidence="6" id="KW-1185">Reference proteome</keyword>
<reference evidence="6" key="1">
    <citation type="submission" date="2023-11" db="EMBL/GenBank/DDBJ databases">
        <title>Genome Sequence of Bacillus pseudomycoides stain BUPM19.</title>
        <authorList>
            <person name="Farhat A."/>
        </authorList>
    </citation>
    <scope>NUCLEOTIDE SEQUENCE [LARGE SCALE GENOMIC DNA]</scope>
    <source>
        <strain evidence="6">BUPM19</strain>
    </source>
</reference>
<proteinExistence type="inferred from homology"/>
<feature type="domain" description="HTH lysR-type" evidence="4">
    <location>
        <begin position="3"/>
        <end position="58"/>
    </location>
</feature>
<dbReference type="RefSeq" id="WP_374219877.1">
    <property type="nucleotide sequence ID" value="NZ_JAXOVW010000218.1"/>
</dbReference>
<evidence type="ECO:0000256" key="1">
    <source>
        <dbReference type="ARBA" id="ARBA00009437"/>
    </source>
</evidence>
<evidence type="ECO:0000256" key="3">
    <source>
        <dbReference type="ARBA" id="ARBA00023163"/>
    </source>
</evidence>
<dbReference type="InterPro" id="IPR036390">
    <property type="entry name" value="WH_DNA-bd_sf"/>
</dbReference>
<evidence type="ECO:0000313" key="5">
    <source>
        <dbReference type="EMBL" id="MDZ5610713.1"/>
    </source>
</evidence>
<gene>
    <name evidence="5" type="ORF">U2I54_27910</name>
</gene>
<dbReference type="SUPFAM" id="SSF46785">
    <property type="entry name" value="Winged helix' DNA-binding domain"/>
    <property type="match status" value="1"/>
</dbReference>
<dbReference type="Gene3D" id="1.10.10.10">
    <property type="entry name" value="Winged helix-like DNA-binding domain superfamily/Winged helix DNA-binding domain"/>
    <property type="match status" value="1"/>
</dbReference>